<reference evidence="6 7" key="1">
    <citation type="journal article" date="2020" name="Mol. Biol. Evol.">
        <title>Distinct Expression and Methylation Patterns for Genes with Different Fates following a Single Whole-Genome Duplication in Flowering Plants.</title>
        <authorList>
            <person name="Shi T."/>
            <person name="Rahmani R.S."/>
            <person name="Gugger P.F."/>
            <person name="Wang M."/>
            <person name="Li H."/>
            <person name="Zhang Y."/>
            <person name="Li Z."/>
            <person name="Wang Q."/>
            <person name="Van de Peer Y."/>
            <person name="Marchal K."/>
            <person name="Chen J."/>
        </authorList>
    </citation>
    <scope>NUCLEOTIDE SEQUENCE [LARGE SCALE GENOMIC DNA]</scope>
    <source>
        <tissue evidence="6">Leaf</tissue>
    </source>
</reference>
<dbReference type="Gene3D" id="1.10.10.60">
    <property type="entry name" value="Homeodomain-like"/>
    <property type="match status" value="1"/>
</dbReference>
<keyword evidence="7" id="KW-1185">Reference proteome</keyword>
<dbReference type="PROSITE" id="PS50090">
    <property type="entry name" value="MYB_LIKE"/>
    <property type="match status" value="1"/>
</dbReference>
<evidence type="ECO:0000313" key="6">
    <source>
        <dbReference type="EMBL" id="DAD44297.1"/>
    </source>
</evidence>
<organism evidence="6 7">
    <name type="scientific">Nelumbo nucifera</name>
    <name type="common">Sacred lotus</name>
    <dbReference type="NCBI Taxonomy" id="4432"/>
    <lineage>
        <taxon>Eukaryota</taxon>
        <taxon>Viridiplantae</taxon>
        <taxon>Streptophyta</taxon>
        <taxon>Embryophyta</taxon>
        <taxon>Tracheophyta</taxon>
        <taxon>Spermatophyta</taxon>
        <taxon>Magnoliopsida</taxon>
        <taxon>Proteales</taxon>
        <taxon>Nelumbonaceae</taxon>
        <taxon>Nelumbo</taxon>
    </lineage>
</organism>
<dbReference type="InterPro" id="IPR017930">
    <property type="entry name" value="Myb_dom"/>
</dbReference>
<dbReference type="CDD" id="cd00167">
    <property type="entry name" value="SANT"/>
    <property type="match status" value="1"/>
</dbReference>
<dbReference type="InterPro" id="IPR001005">
    <property type="entry name" value="SANT/Myb"/>
</dbReference>
<gene>
    <name evidence="6" type="ORF">HUJ06_002527</name>
</gene>
<accession>A0A822ZHD0</accession>
<dbReference type="InterPro" id="IPR015495">
    <property type="entry name" value="Myb_TF_plants"/>
</dbReference>
<dbReference type="PANTHER" id="PTHR47998">
    <property type="entry name" value="TRANSCRIPTION FACTOR MYB51-LIKE ISOFORM X1"/>
    <property type="match status" value="1"/>
</dbReference>
<dbReference type="SUPFAM" id="SSF46689">
    <property type="entry name" value="Homeodomain-like"/>
    <property type="match status" value="1"/>
</dbReference>
<dbReference type="PANTHER" id="PTHR47998:SF91">
    <property type="entry name" value="MYB-RELATED PROTEIN 308-LIKE"/>
    <property type="match status" value="1"/>
</dbReference>
<evidence type="ECO:0000259" key="5">
    <source>
        <dbReference type="PROSITE" id="PS51294"/>
    </source>
</evidence>
<dbReference type="Pfam" id="PF00249">
    <property type="entry name" value="Myb_DNA-binding"/>
    <property type="match status" value="1"/>
</dbReference>
<dbReference type="GO" id="GO:0003677">
    <property type="term" value="F:DNA binding"/>
    <property type="evidence" value="ECO:0007669"/>
    <property type="project" value="UniProtKB-KW"/>
</dbReference>
<evidence type="ECO:0000256" key="2">
    <source>
        <dbReference type="ARBA" id="ARBA00023125"/>
    </source>
</evidence>
<dbReference type="InterPro" id="IPR009057">
    <property type="entry name" value="Homeodomain-like_sf"/>
</dbReference>
<sequence>MMMNTEKGIVVLHACRWSLIAGRLPGRTDNEIKNYWNTNLSKKLQAGHHTPEKQVVINKSKGKKMVEAAGTSALSTLSPKVSQEPPRVIRTKDVRCTRVFFPP</sequence>
<proteinExistence type="predicted"/>
<keyword evidence="2" id="KW-0238">DNA-binding</keyword>
<evidence type="ECO:0000313" key="7">
    <source>
        <dbReference type="Proteomes" id="UP000607653"/>
    </source>
</evidence>
<evidence type="ECO:0000256" key="1">
    <source>
        <dbReference type="ARBA" id="ARBA00004123"/>
    </source>
</evidence>
<dbReference type="PROSITE" id="PS51294">
    <property type="entry name" value="HTH_MYB"/>
    <property type="match status" value="1"/>
</dbReference>
<keyword evidence="3" id="KW-0539">Nucleus</keyword>
<dbReference type="GO" id="GO:0005634">
    <property type="term" value="C:nucleus"/>
    <property type="evidence" value="ECO:0007669"/>
    <property type="project" value="UniProtKB-SubCell"/>
</dbReference>
<name>A0A822ZHD0_NELNU</name>
<comment type="caution">
    <text evidence="6">The sequence shown here is derived from an EMBL/GenBank/DDBJ whole genome shotgun (WGS) entry which is preliminary data.</text>
</comment>
<feature type="domain" description="Myb-like" evidence="4">
    <location>
        <begin position="1"/>
        <end position="40"/>
    </location>
</feature>
<feature type="domain" description="HTH myb-type" evidence="5">
    <location>
        <begin position="16"/>
        <end position="44"/>
    </location>
</feature>
<dbReference type="AlphaFoldDB" id="A0A822ZHD0"/>
<protein>
    <submittedName>
        <fullName evidence="6">Uncharacterized protein</fullName>
    </submittedName>
</protein>
<dbReference type="EMBL" id="DUZY01000007">
    <property type="protein sequence ID" value="DAD44297.1"/>
    <property type="molecule type" value="Genomic_DNA"/>
</dbReference>
<evidence type="ECO:0000256" key="3">
    <source>
        <dbReference type="ARBA" id="ARBA00023242"/>
    </source>
</evidence>
<comment type="subcellular location">
    <subcellularLocation>
        <location evidence="1">Nucleus</location>
    </subcellularLocation>
</comment>
<evidence type="ECO:0000259" key="4">
    <source>
        <dbReference type="PROSITE" id="PS50090"/>
    </source>
</evidence>
<dbReference type="Proteomes" id="UP000607653">
    <property type="component" value="Unassembled WGS sequence"/>
</dbReference>